<name>A0A975C337_9CAUL</name>
<reference evidence="2" key="1">
    <citation type="submission" date="2020-09" db="EMBL/GenBank/DDBJ databases">
        <title>Brevundimonas sp. LVF2 isolated from a puddle in Goettingen, Germany.</title>
        <authorList>
            <person name="Friedrich I."/>
            <person name="Klassen A."/>
            <person name="Hannes N."/>
            <person name="Schneider D."/>
            <person name="Hertel R."/>
            <person name="Daniel R."/>
        </authorList>
    </citation>
    <scope>NUCLEOTIDE SEQUENCE</scope>
    <source>
        <strain evidence="2">LVF2</strain>
    </source>
</reference>
<dbReference type="RefSeq" id="WP_207932245.1">
    <property type="nucleotide sequence ID" value="NZ_CP062222.1"/>
</dbReference>
<accession>A0A975C337</accession>
<feature type="transmembrane region" description="Helical" evidence="1">
    <location>
        <begin position="6"/>
        <end position="27"/>
    </location>
</feature>
<feature type="transmembrane region" description="Helical" evidence="1">
    <location>
        <begin position="79"/>
        <end position="101"/>
    </location>
</feature>
<gene>
    <name evidence="2" type="ORF">IFJ75_09045</name>
</gene>
<protein>
    <submittedName>
        <fullName evidence="2">Uncharacterized protein</fullName>
    </submittedName>
</protein>
<dbReference type="EMBL" id="CP062222">
    <property type="protein sequence ID" value="QTC92968.1"/>
    <property type="molecule type" value="Genomic_DNA"/>
</dbReference>
<keyword evidence="1" id="KW-0812">Transmembrane</keyword>
<proteinExistence type="predicted"/>
<evidence type="ECO:0000313" key="3">
    <source>
        <dbReference type="Proteomes" id="UP000663918"/>
    </source>
</evidence>
<organism evidence="2 3">
    <name type="scientific">Brevundimonas goettingensis</name>
    <dbReference type="NCBI Taxonomy" id="2774190"/>
    <lineage>
        <taxon>Bacteria</taxon>
        <taxon>Pseudomonadati</taxon>
        <taxon>Pseudomonadota</taxon>
        <taxon>Alphaproteobacteria</taxon>
        <taxon>Caulobacterales</taxon>
        <taxon>Caulobacteraceae</taxon>
        <taxon>Brevundimonas</taxon>
    </lineage>
</organism>
<keyword evidence="1" id="KW-1133">Transmembrane helix</keyword>
<keyword evidence="1" id="KW-0472">Membrane</keyword>
<dbReference type="KEGG" id="bgoe:IFJ75_09045"/>
<evidence type="ECO:0000256" key="1">
    <source>
        <dbReference type="SAM" id="Phobius"/>
    </source>
</evidence>
<evidence type="ECO:0000313" key="2">
    <source>
        <dbReference type="EMBL" id="QTC92968.1"/>
    </source>
</evidence>
<sequence length="134" mass="15434">MEHFFYSFWWLIFPVGGMIYAAFQSWLKLRQQKAMMDLIRSYADKGMEPPEALLKQLDMPLELDGDEREARRERTPAHYWSLVGLFAILSAGFGIGAWMNIDRDSGAFVIVSMVMAAVAVWSLINALLFQRPRL</sequence>
<keyword evidence="3" id="KW-1185">Reference proteome</keyword>
<feature type="transmembrane region" description="Helical" evidence="1">
    <location>
        <begin position="107"/>
        <end position="129"/>
    </location>
</feature>
<dbReference type="Proteomes" id="UP000663918">
    <property type="component" value="Chromosome"/>
</dbReference>
<dbReference type="AlphaFoldDB" id="A0A975C337"/>